<sequence>MDGQALTHADLVKIAGRWLRNTAGCSVVLEELCAATGNGENPDAIGWRCGQTMLIECKASRSDFLADRKKPFRADPSRGLGMYRYFLAPKGLLRPEEMPDRWGLLEVSGRRVFRTKGHEPGQGYWRTEDPWCFTPRFNDGEVQMLLSAMSRIKVRVGASDFHSMLHERLMRPVVAPLRESQTAAAWATAAATEPPA</sequence>
<evidence type="ECO:0000313" key="1">
    <source>
        <dbReference type="EMBL" id="EKZ1926212.1"/>
    </source>
</evidence>
<dbReference type="Proteomes" id="UP001225498">
    <property type="component" value="Unassembled WGS sequence"/>
</dbReference>
<organism evidence="1 2">
    <name type="scientific">Stenotrophomonas maltophilia</name>
    <name type="common">Pseudomonas maltophilia</name>
    <name type="synonym">Xanthomonas maltophilia</name>
    <dbReference type="NCBI Taxonomy" id="40324"/>
    <lineage>
        <taxon>Bacteria</taxon>
        <taxon>Pseudomonadati</taxon>
        <taxon>Pseudomonadota</taxon>
        <taxon>Gammaproteobacteria</taxon>
        <taxon>Lysobacterales</taxon>
        <taxon>Lysobacteraceae</taxon>
        <taxon>Stenotrophomonas</taxon>
        <taxon>Stenotrophomonas maltophilia group</taxon>
    </lineage>
</organism>
<protein>
    <recommendedName>
        <fullName evidence="3">Adenylosuccinate synthase</fullName>
    </recommendedName>
</protein>
<gene>
    <name evidence="1" type="ORF">REH87_001201</name>
</gene>
<comment type="caution">
    <text evidence="1">The sequence shown here is derived from an EMBL/GenBank/DDBJ whole genome shotgun (WGS) entry which is preliminary data.</text>
</comment>
<evidence type="ECO:0000313" key="2">
    <source>
        <dbReference type="Proteomes" id="UP001225498"/>
    </source>
</evidence>
<dbReference type="EMBL" id="ABLTIR010000016">
    <property type="protein sequence ID" value="EKZ1926212.1"/>
    <property type="molecule type" value="Genomic_DNA"/>
</dbReference>
<dbReference type="RefSeq" id="WP_049450636.1">
    <property type="nucleotide sequence ID" value="NZ_CP182416.1"/>
</dbReference>
<evidence type="ECO:0008006" key="3">
    <source>
        <dbReference type="Google" id="ProtNLM"/>
    </source>
</evidence>
<proteinExistence type="predicted"/>
<name>A0AAI9CJF9_STEMA</name>
<dbReference type="AlphaFoldDB" id="A0AAI9CJF9"/>
<reference evidence="1" key="1">
    <citation type="submission" date="2023-08" db="EMBL/GenBank/DDBJ databases">
        <authorList>
            <consortium name="Clinical and Environmental Microbiology Branch: Whole genome sequencing antimicrobial resistance pathogens in the healthcare setting"/>
        </authorList>
    </citation>
    <scope>NUCLEOTIDE SEQUENCE</scope>
    <source>
        <strain evidence="1">2023CJ-00293</strain>
    </source>
</reference>
<accession>A0AAI9CJF9</accession>